<name>A0A8K0CAW1_IGNLU</name>
<dbReference type="AlphaFoldDB" id="A0A8K0CAW1"/>
<evidence type="ECO:0000256" key="4">
    <source>
        <dbReference type="ARBA" id="ARBA00022638"/>
    </source>
</evidence>
<comment type="catalytic activity">
    <reaction evidence="1">
        <text>Hydrolysis of (1-&gt;4)-beta-linkages between N-acetylmuramic acid and N-acetyl-D-glucosamine residues in a peptidoglycan and between N-acetyl-D-glucosamine residues in chitodextrins.</text>
        <dbReference type="EC" id="3.2.1.17"/>
    </reaction>
</comment>
<reference evidence="8" key="1">
    <citation type="submission" date="2019-08" db="EMBL/GenBank/DDBJ databases">
        <title>The genome of the North American firefly Photinus pyralis.</title>
        <authorList>
            <consortium name="Photinus pyralis genome working group"/>
            <person name="Fallon T.R."/>
            <person name="Sander Lower S.E."/>
            <person name="Weng J.-K."/>
        </authorList>
    </citation>
    <scope>NUCLEOTIDE SEQUENCE</scope>
    <source>
        <strain evidence="8">TRF0915ILg1</strain>
        <tissue evidence="8">Whole body</tissue>
    </source>
</reference>
<keyword evidence="4" id="KW-0081">Bacteriolytic enzyme</keyword>
<dbReference type="PANTHER" id="PTHR11195">
    <property type="entry name" value="DESTABILASE-RELATED"/>
    <property type="match status" value="1"/>
</dbReference>
<keyword evidence="5" id="KW-0378">Hydrolase</keyword>
<evidence type="ECO:0000313" key="9">
    <source>
        <dbReference type="Proteomes" id="UP000801492"/>
    </source>
</evidence>
<dbReference type="Proteomes" id="UP000801492">
    <property type="component" value="Unassembled WGS sequence"/>
</dbReference>
<proteinExistence type="predicted"/>
<dbReference type="OrthoDB" id="6337871at2759"/>
<dbReference type="Gene3D" id="1.10.530.10">
    <property type="match status" value="1"/>
</dbReference>
<comment type="caution">
    <text evidence="8">The sequence shown here is derived from an EMBL/GenBank/DDBJ whole genome shotgun (WGS) entry which is preliminary data.</text>
</comment>
<evidence type="ECO:0000256" key="2">
    <source>
        <dbReference type="ARBA" id="ARBA00012732"/>
    </source>
</evidence>
<evidence type="ECO:0000256" key="3">
    <source>
        <dbReference type="ARBA" id="ARBA00022529"/>
    </source>
</evidence>
<dbReference type="Pfam" id="PF05497">
    <property type="entry name" value="Destabilase"/>
    <property type="match status" value="1"/>
</dbReference>
<sequence>MLKYLLFSCAIYYLYYVRDISAQQADLPVSQPCLGCICEAISGCNVTRGCVGDICGPFSITWGYWADGGKPTSKQQSPEEPTAYGNCANDPYCGAIAVQGYMQKFQQDCTGDGNIDCDDFAAIHALGGYGCRGTLPDFYAKRYQQCKQIVGNLHG</sequence>
<dbReference type="GO" id="GO:0031640">
    <property type="term" value="P:killing of cells of another organism"/>
    <property type="evidence" value="ECO:0007669"/>
    <property type="project" value="UniProtKB-KW"/>
</dbReference>
<dbReference type="EC" id="3.2.1.17" evidence="2"/>
<accession>A0A8K0CAW1</accession>
<dbReference type="PROSITE" id="PS51909">
    <property type="entry name" value="LYSOZYME_I"/>
    <property type="match status" value="1"/>
</dbReference>
<dbReference type="FunFam" id="1.10.530.10:FF:000019">
    <property type="entry name" value="lysozyme"/>
    <property type="match status" value="1"/>
</dbReference>
<keyword evidence="7" id="KW-1015">Disulfide bond</keyword>
<keyword evidence="3" id="KW-0929">Antimicrobial</keyword>
<dbReference type="GO" id="GO:0003796">
    <property type="term" value="F:lysozyme activity"/>
    <property type="evidence" value="ECO:0007669"/>
    <property type="project" value="UniProtKB-EC"/>
</dbReference>
<protein>
    <recommendedName>
        <fullName evidence="2">lysozyme</fullName>
        <ecNumber evidence="2">3.2.1.17</ecNumber>
    </recommendedName>
</protein>
<feature type="disulfide bond" evidence="7">
    <location>
        <begin position="50"/>
        <end position="55"/>
    </location>
</feature>
<evidence type="ECO:0000256" key="6">
    <source>
        <dbReference type="ARBA" id="ARBA00023295"/>
    </source>
</evidence>
<feature type="disulfide bond" evidence="7">
    <location>
        <begin position="38"/>
        <end position="44"/>
    </location>
</feature>
<keyword evidence="9" id="KW-1185">Reference proteome</keyword>
<dbReference type="CDD" id="cd16890">
    <property type="entry name" value="lyz_i"/>
    <property type="match status" value="1"/>
</dbReference>
<feature type="disulfide bond" evidence="7">
    <location>
        <begin position="87"/>
        <end position="93"/>
    </location>
</feature>
<keyword evidence="6" id="KW-0326">Glycosidase</keyword>
<evidence type="ECO:0000256" key="7">
    <source>
        <dbReference type="PIRSR" id="PIRSR608597-3"/>
    </source>
</evidence>
<feature type="disulfide bond" evidence="7">
    <location>
        <begin position="33"/>
        <end position="117"/>
    </location>
</feature>
<dbReference type="PANTHER" id="PTHR11195:SF22">
    <property type="entry name" value="LYSOZYME"/>
    <property type="match status" value="1"/>
</dbReference>
<evidence type="ECO:0000256" key="1">
    <source>
        <dbReference type="ARBA" id="ARBA00000632"/>
    </source>
</evidence>
<dbReference type="InterPro" id="IPR008597">
    <property type="entry name" value="Invert_lysozyme"/>
</dbReference>
<organism evidence="8 9">
    <name type="scientific">Ignelater luminosus</name>
    <name type="common">Cucubano</name>
    <name type="synonym">Pyrophorus luminosus</name>
    <dbReference type="NCBI Taxonomy" id="2038154"/>
    <lineage>
        <taxon>Eukaryota</taxon>
        <taxon>Metazoa</taxon>
        <taxon>Ecdysozoa</taxon>
        <taxon>Arthropoda</taxon>
        <taxon>Hexapoda</taxon>
        <taxon>Insecta</taxon>
        <taxon>Pterygota</taxon>
        <taxon>Neoptera</taxon>
        <taxon>Endopterygota</taxon>
        <taxon>Coleoptera</taxon>
        <taxon>Polyphaga</taxon>
        <taxon>Elateriformia</taxon>
        <taxon>Elateroidea</taxon>
        <taxon>Elateridae</taxon>
        <taxon>Agrypninae</taxon>
        <taxon>Pyrophorini</taxon>
        <taxon>Ignelater</taxon>
    </lineage>
</organism>
<gene>
    <name evidence="8" type="ORF">ILUMI_24973</name>
</gene>
<evidence type="ECO:0000313" key="8">
    <source>
        <dbReference type="EMBL" id="KAF2881208.1"/>
    </source>
</evidence>
<dbReference type="EMBL" id="VTPC01090847">
    <property type="protein sequence ID" value="KAF2881208.1"/>
    <property type="molecule type" value="Genomic_DNA"/>
</dbReference>
<dbReference type="GO" id="GO:0042742">
    <property type="term" value="P:defense response to bacterium"/>
    <property type="evidence" value="ECO:0007669"/>
    <property type="project" value="UniProtKB-KW"/>
</dbReference>
<evidence type="ECO:0000256" key="5">
    <source>
        <dbReference type="ARBA" id="ARBA00022801"/>
    </source>
</evidence>